<keyword evidence="5" id="KW-1185">Reference proteome</keyword>
<evidence type="ECO:0000313" key="5">
    <source>
        <dbReference type="Proteomes" id="UP000070544"/>
    </source>
</evidence>
<dbReference type="Pfam" id="PF00887">
    <property type="entry name" value="ACBP"/>
    <property type="match status" value="1"/>
</dbReference>
<dbReference type="PANTHER" id="PTHR23310:SF62">
    <property type="entry name" value="ACYL-COA BINDING PROTEIN 1, ISOFORM A"/>
    <property type="match status" value="1"/>
</dbReference>
<dbReference type="InterPro" id="IPR022408">
    <property type="entry name" value="Acyl-CoA-binding_prot_CS"/>
</dbReference>
<evidence type="ECO:0000256" key="2">
    <source>
        <dbReference type="ARBA" id="ARBA00023121"/>
    </source>
</evidence>
<dbReference type="SUPFAM" id="SSF47027">
    <property type="entry name" value="Acyl-CoA binding protein"/>
    <property type="match status" value="1"/>
</dbReference>
<dbReference type="GO" id="GO:0006631">
    <property type="term" value="P:fatty acid metabolic process"/>
    <property type="evidence" value="ECO:0007669"/>
    <property type="project" value="TreeGrafter"/>
</dbReference>
<evidence type="ECO:0000259" key="3">
    <source>
        <dbReference type="PROSITE" id="PS51228"/>
    </source>
</evidence>
<dbReference type="AlphaFoldDB" id="A0A139ATS2"/>
<dbReference type="InterPro" id="IPR014352">
    <property type="entry name" value="FERM/acyl-CoA-bd_prot_sf"/>
</dbReference>
<reference evidence="4 5" key="1">
    <citation type="journal article" date="2015" name="Genome Biol. Evol.">
        <title>Phylogenomic analyses indicate that early fungi evolved digesting cell walls of algal ancestors of land plants.</title>
        <authorList>
            <person name="Chang Y."/>
            <person name="Wang S."/>
            <person name="Sekimoto S."/>
            <person name="Aerts A.L."/>
            <person name="Choi C."/>
            <person name="Clum A."/>
            <person name="LaButti K.M."/>
            <person name="Lindquist E.A."/>
            <person name="Yee Ngan C."/>
            <person name="Ohm R.A."/>
            <person name="Salamov A.A."/>
            <person name="Grigoriev I.V."/>
            <person name="Spatafora J.W."/>
            <person name="Berbee M.L."/>
        </authorList>
    </citation>
    <scope>NUCLEOTIDE SEQUENCE [LARGE SCALE GENOMIC DNA]</scope>
    <source>
        <strain evidence="4 5">JEL478</strain>
    </source>
</reference>
<dbReference type="InterPro" id="IPR035984">
    <property type="entry name" value="Acyl-CoA-binding_sf"/>
</dbReference>
<evidence type="ECO:0000313" key="4">
    <source>
        <dbReference type="EMBL" id="KXS19973.1"/>
    </source>
</evidence>
<dbReference type="PROSITE" id="PS00880">
    <property type="entry name" value="ACB_1"/>
    <property type="match status" value="1"/>
</dbReference>
<dbReference type="Gene3D" id="3.40.50.1820">
    <property type="entry name" value="alpha/beta hydrolase"/>
    <property type="match status" value="1"/>
</dbReference>
<dbReference type="GO" id="GO:0016787">
    <property type="term" value="F:hydrolase activity"/>
    <property type="evidence" value="ECO:0007669"/>
    <property type="project" value="UniProtKB-KW"/>
</dbReference>
<keyword evidence="2" id="KW-0446">Lipid-binding</keyword>
<dbReference type="SUPFAM" id="SSF53474">
    <property type="entry name" value="alpha/beta-Hydrolases"/>
    <property type="match status" value="1"/>
</dbReference>
<dbReference type="Proteomes" id="UP000070544">
    <property type="component" value="Unassembled WGS sequence"/>
</dbReference>
<dbReference type="InterPro" id="IPR000582">
    <property type="entry name" value="Acyl-CoA-binding_protein"/>
</dbReference>
<dbReference type="Pfam" id="PF12697">
    <property type="entry name" value="Abhydrolase_6"/>
    <property type="match status" value="1"/>
</dbReference>
<protein>
    <submittedName>
        <fullName evidence="4">Alpha/beta-hydrolase</fullName>
    </submittedName>
</protein>
<dbReference type="InterPro" id="IPR029058">
    <property type="entry name" value="AB_hydrolase_fold"/>
</dbReference>
<keyword evidence="4" id="KW-0378">Hydrolase</keyword>
<feature type="domain" description="ACB" evidence="3">
    <location>
        <begin position="4"/>
        <end position="89"/>
    </location>
</feature>
<gene>
    <name evidence="4" type="ORF">M427DRAFT_67034</name>
</gene>
<dbReference type="InterPro" id="IPR000073">
    <property type="entry name" value="AB_hydrolase_1"/>
</dbReference>
<dbReference type="GO" id="GO:0000062">
    <property type="term" value="F:fatty-acyl-CoA binding"/>
    <property type="evidence" value="ECO:0007669"/>
    <property type="project" value="InterPro"/>
</dbReference>
<dbReference type="CDD" id="cd00435">
    <property type="entry name" value="ACBP"/>
    <property type="match status" value="1"/>
</dbReference>
<name>A0A139ATS2_GONPJ</name>
<dbReference type="PANTHER" id="PTHR23310">
    <property type="entry name" value="ACYL-COA-BINDING PROTEIN, ACBP"/>
    <property type="match status" value="1"/>
</dbReference>
<proteinExistence type="inferred from homology"/>
<dbReference type="STRING" id="1344416.A0A139ATS2"/>
<dbReference type="Gene3D" id="1.20.80.10">
    <property type="match status" value="1"/>
</dbReference>
<accession>A0A139ATS2</accession>
<organism evidence="4 5">
    <name type="scientific">Gonapodya prolifera (strain JEL478)</name>
    <name type="common">Monoblepharis prolifera</name>
    <dbReference type="NCBI Taxonomy" id="1344416"/>
    <lineage>
        <taxon>Eukaryota</taxon>
        <taxon>Fungi</taxon>
        <taxon>Fungi incertae sedis</taxon>
        <taxon>Chytridiomycota</taxon>
        <taxon>Chytridiomycota incertae sedis</taxon>
        <taxon>Monoblepharidomycetes</taxon>
        <taxon>Monoblepharidales</taxon>
        <taxon>Gonapodyaceae</taxon>
        <taxon>Gonapodya</taxon>
    </lineage>
</organism>
<evidence type="ECO:0000256" key="1">
    <source>
        <dbReference type="ARBA" id="ARBA00005567"/>
    </source>
</evidence>
<comment type="similarity">
    <text evidence="1">Belongs to the ACBP family.</text>
</comment>
<sequence length="369" mass="40539">MADLTAKFEQAAKDVNDFKSRPTDAELLELYGLYKQGTVGDVNTAQPGWLDFKGKAKWDAWKKLEGTSKEDAQKKYIEVVEGLKRRTFRGFNGVELVADAYGDPTKQCVLFLHGGGQTRHSWGGTAVHLAGLGFYAVSMDLRGHGDSGWDPKSDYTMPAFEEDVVSVCEELKGPIVVGASMGGTAAIWSAYRAKIIGIVLVDIAIHNEPVGISRIVGFMTSRTEFDSLDDAADYIAAYLPHRPRPKDTTGLAKNLRLKPNGKYRWHWDPAFMTSDRGRSVRDTNSDNSDTGDRINGLEARAKQIKCPCLLIRGKMSDVVSEKSAQQFLELVPHAQFADVSGASHMVAGDKNDAFTTAVVKFVKSFQSHV</sequence>
<dbReference type="PROSITE" id="PS51228">
    <property type="entry name" value="ACB_2"/>
    <property type="match status" value="1"/>
</dbReference>
<dbReference type="OrthoDB" id="408373at2759"/>
<dbReference type="EMBL" id="KQ965737">
    <property type="protein sequence ID" value="KXS19973.1"/>
    <property type="molecule type" value="Genomic_DNA"/>
</dbReference>
<dbReference type="PRINTS" id="PR00689">
    <property type="entry name" value="ACOABINDINGP"/>
</dbReference>